<gene>
    <name evidence="1" type="ORF">GBZ86_04825</name>
</gene>
<dbReference type="GO" id="GO:0051539">
    <property type="term" value="F:4 iron, 4 sulfur cluster binding"/>
    <property type="evidence" value="ECO:0007669"/>
    <property type="project" value="TreeGrafter"/>
</dbReference>
<dbReference type="InterPro" id="IPR058240">
    <property type="entry name" value="rSAM_sf"/>
</dbReference>
<dbReference type="Gene3D" id="3.80.30.30">
    <property type="match status" value="1"/>
</dbReference>
<evidence type="ECO:0000313" key="1">
    <source>
        <dbReference type="EMBL" id="MPQ43083.1"/>
    </source>
</evidence>
<dbReference type="GO" id="GO:0042601">
    <property type="term" value="C:endospore-forming forespore"/>
    <property type="evidence" value="ECO:0007669"/>
    <property type="project" value="TreeGrafter"/>
</dbReference>
<dbReference type="InterPro" id="IPR049539">
    <property type="entry name" value="SPL"/>
</dbReference>
<dbReference type="GO" id="GO:0003913">
    <property type="term" value="F:DNA photolyase activity"/>
    <property type="evidence" value="ECO:0007669"/>
    <property type="project" value="TreeGrafter"/>
</dbReference>
<dbReference type="Pfam" id="PF20903">
    <property type="entry name" value="SPL"/>
    <property type="match status" value="1"/>
</dbReference>
<name>A0A6I1MK38_9CLOT</name>
<dbReference type="SUPFAM" id="SSF102114">
    <property type="entry name" value="Radical SAM enzymes"/>
    <property type="match status" value="1"/>
</dbReference>
<dbReference type="PANTHER" id="PTHR37822:SF2">
    <property type="entry name" value="SPORE PHOTOPRODUCT LYASE"/>
    <property type="match status" value="1"/>
</dbReference>
<keyword evidence="2" id="KW-1185">Reference proteome</keyword>
<evidence type="ECO:0000313" key="2">
    <source>
        <dbReference type="Proteomes" id="UP000430345"/>
    </source>
</evidence>
<accession>A0A6I1MK38</accession>
<protein>
    <submittedName>
        <fullName evidence="1">Radical SAM protein</fullName>
    </submittedName>
</protein>
<dbReference type="Proteomes" id="UP000430345">
    <property type="component" value="Unassembled WGS sequence"/>
</dbReference>
<dbReference type="RefSeq" id="WP_152888281.1">
    <property type="nucleotide sequence ID" value="NZ_WHJC01000038.1"/>
</dbReference>
<dbReference type="EMBL" id="WHJC01000038">
    <property type="protein sequence ID" value="MPQ43083.1"/>
    <property type="molecule type" value="Genomic_DNA"/>
</dbReference>
<sequence length="337" mass="39856">MKCLNKNLFKSSFSHIYIEKEALNHPNAVKILEYFNRAEIIKINHYKDMFSRGNQVYSLQKKSIKLILAIKKDNLLYKGAEVCESFDNSNFYYTSTMMNCVYDCEYCYLQGMYTSSNVVIFVNIEDIFKEIEELLSKKSIYLCISYDTDILAFEKVIGYGAKWIEFANKHKEKLKIELRTKSANFKSIENVQVSSNMILAWTLSPEIVINEYERKTPALKYRLLSIKEAIDKGWQVRLCFDPMLYISNWKNHYKSLVEATFNEIEKEKILDVSIGVFRVSKDYLKKMRKQRPYSIILNFPFETTNGVSSYSTHIEKDMKEYMCNEIKKYIPEEKIYK</sequence>
<dbReference type="AlphaFoldDB" id="A0A6I1MK38"/>
<comment type="caution">
    <text evidence="1">The sequence shown here is derived from an EMBL/GenBank/DDBJ whole genome shotgun (WGS) entry which is preliminary data.</text>
</comment>
<reference evidence="1 2" key="1">
    <citation type="submission" date="2019-10" db="EMBL/GenBank/DDBJ databases">
        <title>The Genome Sequence of Clostridium tarantellae Isolated from Fish Brain.</title>
        <authorList>
            <person name="Bano L."/>
            <person name="Kiel M."/>
            <person name="Sales G."/>
            <person name="Doxey A.C."/>
            <person name="Mansfield M.J."/>
            <person name="Schiavone M."/>
            <person name="Rossetto O."/>
            <person name="Pirazzini M."/>
            <person name="Dobrindt U."/>
            <person name="Montecucco C."/>
        </authorList>
    </citation>
    <scope>NUCLEOTIDE SEQUENCE [LARGE SCALE GENOMIC DNA]</scope>
    <source>
        <strain evidence="1 2">DSM 3997</strain>
    </source>
</reference>
<organism evidence="1 2">
    <name type="scientific">Clostridium tarantellae</name>
    <dbReference type="NCBI Taxonomy" id="39493"/>
    <lineage>
        <taxon>Bacteria</taxon>
        <taxon>Bacillati</taxon>
        <taxon>Bacillota</taxon>
        <taxon>Clostridia</taxon>
        <taxon>Eubacteriales</taxon>
        <taxon>Clostridiaceae</taxon>
        <taxon>Clostridium</taxon>
    </lineage>
</organism>
<dbReference type="OrthoDB" id="9783671at2"/>
<proteinExistence type="predicted"/>
<dbReference type="GO" id="GO:1904047">
    <property type="term" value="F:S-adenosyl-L-methionine binding"/>
    <property type="evidence" value="ECO:0007669"/>
    <property type="project" value="TreeGrafter"/>
</dbReference>
<dbReference type="PANTHER" id="PTHR37822">
    <property type="entry name" value="SPORE PHOTOPRODUCT LYASE-RELATED"/>
    <property type="match status" value="1"/>
</dbReference>
<dbReference type="Gene3D" id="3.40.50.12110">
    <property type="match status" value="1"/>
</dbReference>